<sequence>MSGSAGIRGYYYQVLAGLLDSVENDLWESIRIEPSTKEDKVDIEWVFKNSIRAVQVKSSINNFERGSVINWVHSLVKDAQSAYEMFNVPITYTLFLIGTTDRNADKWISDLHGGRLDIESDDKLKEIKRELPNVQVKKQNFDFEPLQALSYIRMQEYLLRIGKEAKLENIKTLCNVIVSELFTFSLQGRQMPKILFSKLIEKHIDSGEYGITPIINQSPKLSLAFYEKAKVVESDQMMGIHLQNTPLLNKHRTDAMKLLEKAKAIKLSPASPVETVMVETDKPTTHAASLNTSSEKKQKGLLKLNKENGDIAHFKGIPPINGYIKVQFSEKDIAELKDLSKSILGIELNNADFYFGGLEKRTFDTVVMFGPPRNIPRGKEDEKEKYYAIENAYGHLLSYQLLHEYADYLNTCYPLPLIIKNTGEIADNEIQVTLKFPKTAHVVTPVKMEAPLELFIEEFIHEDSSFNNLLIPTRDHEVKEYEGTSLRMPVLKKLRLPFENVDYTPEDFVKHLESLFAYDYFREGDQDIVQYEFNSLNPSHKMAFPTFLLVQTDTDMNIEYKITSKHLSKPIEGILKWFHPDKTKV</sequence>
<evidence type="ECO:0000313" key="1">
    <source>
        <dbReference type="EMBL" id="QVY61941.1"/>
    </source>
</evidence>
<gene>
    <name evidence="1" type="ORF">J1899_02150</name>
</gene>
<protein>
    <recommendedName>
        <fullName evidence="3">DUF4365 domain-containing protein</fullName>
    </recommendedName>
</protein>
<evidence type="ECO:0000313" key="2">
    <source>
        <dbReference type="Proteomes" id="UP000679247"/>
    </source>
</evidence>
<dbReference type="Proteomes" id="UP000679247">
    <property type="component" value="Chromosome"/>
</dbReference>
<dbReference type="RefSeq" id="WP_214477208.1">
    <property type="nucleotide sequence ID" value="NZ_CP071709.1"/>
</dbReference>
<reference evidence="1 2" key="1">
    <citation type="submission" date="2021-03" db="EMBL/GenBank/DDBJ databases">
        <title>The first data on the complete genome of the tetrodotoxin-producing bacterium.</title>
        <authorList>
            <person name="Melnikova D.I."/>
            <person name="Nijland R."/>
            <person name="Magarlamov T.Y."/>
        </authorList>
    </citation>
    <scope>NUCLEOTIDE SEQUENCE [LARGE SCALE GENOMIC DNA]</scope>
    <source>
        <strain evidence="1 2">1839</strain>
    </source>
</reference>
<accession>A0ABX8FC36</accession>
<proteinExistence type="predicted"/>
<keyword evidence="2" id="KW-1185">Reference proteome</keyword>
<name>A0ABX8FC36_9BACI</name>
<evidence type="ECO:0008006" key="3">
    <source>
        <dbReference type="Google" id="ProtNLM"/>
    </source>
</evidence>
<organism evidence="1 2">
    <name type="scientific">Cytobacillus gottheilii</name>
    <dbReference type="NCBI Taxonomy" id="859144"/>
    <lineage>
        <taxon>Bacteria</taxon>
        <taxon>Bacillati</taxon>
        <taxon>Bacillota</taxon>
        <taxon>Bacilli</taxon>
        <taxon>Bacillales</taxon>
        <taxon>Bacillaceae</taxon>
        <taxon>Cytobacillus</taxon>
    </lineage>
</organism>
<dbReference type="EMBL" id="CP071709">
    <property type="protein sequence ID" value="QVY61941.1"/>
    <property type="molecule type" value="Genomic_DNA"/>
</dbReference>